<keyword evidence="4" id="KW-1185">Reference proteome</keyword>
<evidence type="ECO:0000256" key="1">
    <source>
        <dbReference type="ARBA" id="ARBA00023239"/>
    </source>
</evidence>
<dbReference type="GO" id="GO:0016787">
    <property type="term" value="F:hydrolase activity"/>
    <property type="evidence" value="ECO:0007669"/>
    <property type="project" value="InterPro"/>
</dbReference>
<dbReference type="PANTHER" id="PTHR21240">
    <property type="entry name" value="2-AMINO-3-CARBOXYLMUCONATE-6-SEMIALDEHYDE DECARBOXYLASE"/>
    <property type="match status" value="1"/>
</dbReference>
<protein>
    <recommendedName>
        <fullName evidence="2">Amidohydrolase-related domain-containing protein</fullName>
    </recommendedName>
</protein>
<name>A0A916NCH6_9BACT</name>
<dbReference type="SUPFAM" id="SSF51556">
    <property type="entry name" value="Metallo-dependent hydrolases"/>
    <property type="match status" value="1"/>
</dbReference>
<gene>
    <name evidence="3" type="ORF">DYBT9275_03387</name>
</gene>
<dbReference type="InterPro" id="IPR032465">
    <property type="entry name" value="ACMSD"/>
</dbReference>
<reference evidence="3" key="1">
    <citation type="submission" date="2021-04" db="EMBL/GenBank/DDBJ databases">
        <authorList>
            <person name="Rodrigo-Torres L."/>
            <person name="Arahal R. D."/>
            <person name="Lucena T."/>
        </authorList>
    </citation>
    <scope>NUCLEOTIDE SEQUENCE</scope>
    <source>
        <strain evidence="3">CECT 9275</strain>
    </source>
</reference>
<dbReference type="EMBL" id="CAJRAF010000002">
    <property type="protein sequence ID" value="CAG5004521.1"/>
    <property type="molecule type" value="Genomic_DNA"/>
</dbReference>
<dbReference type="Pfam" id="PF04909">
    <property type="entry name" value="Amidohydro_2"/>
    <property type="match status" value="1"/>
</dbReference>
<evidence type="ECO:0000259" key="2">
    <source>
        <dbReference type="Pfam" id="PF04909"/>
    </source>
</evidence>
<dbReference type="Gene3D" id="3.20.20.140">
    <property type="entry name" value="Metal-dependent hydrolases"/>
    <property type="match status" value="1"/>
</dbReference>
<dbReference type="PANTHER" id="PTHR21240:SF28">
    <property type="entry name" value="ISO-OROTATE DECARBOXYLASE (EUROFUNG)"/>
    <property type="match status" value="1"/>
</dbReference>
<dbReference type="PROSITE" id="PS51318">
    <property type="entry name" value="TAT"/>
    <property type="match status" value="1"/>
</dbReference>
<dbReference type="AlphaFoldDB" id="A0A916NCH6"/>
<comment type="caution">
    <text evidence="3">The sequence shown here is derived from an EMBL/GenBank/DDBJ whole genome shotgun (WGS) entry which is preliminary data.</text>
</comment>
<sequence length="367" mass="42600">MTITRRLFLKNSALGLALYGLDRLPLPEAGYYSAEDFAKVPKIDTHFHLDVPNNAFPDLALSMKFHLVSVNVDAGFPLKEQFEVVKTMKQRYPGQMDFLGTFPVDKFGQKSFIKDTIAYIDTNLQAGALGFKVWKNIGMVLKNDQGRFVMIDDPALAPIFSYLEKKGVPVMGHLGEPKNCWLPENEITLPADKRYYTRHPEYHMYKHPEAPTYEQQIMARRNLLNRHPRLKYVGTHLASLEWSVEEIALDLDRYPRMMVDVAARMDHLQYQSAQDKDRVRRFLIRYQDRVMYGSDTTIDHQNSESKATLDILLKKWKTDWAYLATDSLIIEKLKVGDKEMQVSGLKLPREVMDKIYRKNARQFFGIK</sequence>
<accession>A0A916NCH6</accession>
<dbReference type="InterPro" id="IPR006311">
    <property type="entry name" value="TAT_signal"/>
</dbReference>
<dbReference type="RefSeq" id="WP_215239895.1">
    <property type="nucleotide sequence ID" value="NZ_CAJRAF010000002.1"/>
</dbReference>
<keyword evidence="1" id="KW-0456">Lyase</keyword>
<dbReference type="GO" id="GO:0019748">
    <property type="term" value="P:secondary metabolic process"/>
    <property type="evidence" value="ECO:0007669"/>
    <property type="project" value="TreeGrafter"/>
</dbReference>
<dbReference type="GO" id="GO:0016831">
    <property type="term" value="F:carboxy-lyase activity"/>
    <property type="evidence" value="ECO:0007669"/>
    <property type="project" value="InterPro"/>
</dbReference>
<feature type="domain" description="Amidohydrolase-related" evidence="2">
    <location>
        <begin position="114"/>
        <end position="366"/>
    </location>
</feature>
<dbReference type="GO" id="GO:0005737">
    <property type="term" value="C:cytoplasm"/>
    <property type="evidence" value="ECO:0007669"/>
    <property type="project" value="TreeGrafter"/>
</dbReference>
<proteinExistence type="predicted"/>
<organism evidence="3 4">
    <name type="scientific">Dyadobacter helix</name>
    <dbReference type="NCBI Taxonomy" id="2822344"/>
    <lineage>
        <taxon>Bacteria</taxon>
        <taxon>Pseudomonadati</taxon>
        <taxon>Bacteroidota</taxon>
        <taxon>Cytophagia</taxon>
        <taxon>Cytophagales</taxon>
        <taxon>Spirosomataceae</taxon>
        <taxon>Dyadobacter</taxon>
    </lineage>
</organism>
<dbReference type="InterPro" id="IPR032466">
    <property type="entry name" value="Metal_Hydrolase"/>
</dbReference>
<evidence type="ECO:0000313" key="4">
    <source>
        <dbReference type="Proteomes" id="UP000680038"/>
    </source>
</evidence>
<dbReference type="Proteomes" id="UP000680038">
    <property type="component" value="Unassembled WGS sequence"/>
</dbReference>
<dbReference type="InterPro" id="IPR006680">
    <property type="entry name" value="Amidohydro-rel"/>
</dbReference>
<evidence type="ECO:0000313" key="3">
    <source>
        <dbReference type="EMBL" id="CAG5004521.1"/>
    </source>
</evidence>